<dbReference type="STRING" id="229535.A0A0M8P7K5"/>
<proteinExistence type="predicted"/>
<comment type="caution">
    <text evidence="1">The sequence shown here is derived from an EMBL/GenBank/DDBJ whole genome shotgun (WGS) entry which is preliminary data.</text>
</comment>
<protein>
    <submittedName>
        <fullName evidence="1">Uncharacterized protein</fullName>
    </submittedName>
</protein>
<accession>A0A0M8P7K5</accession>
<sequence length="86" mass="9351">MNFPKKMLQDYDINFKERWVDLSQGVDRGNDSLAGSGIAGCLTGKDIPSVTTHGGPVSGTEALSVQGLPLDRIVDIYHVSHYLYSP</sequence>
<keyword evidence="2" id="KW-1185">Reference proteome</keyword>
<organism evidence="1 2">
    <name type="scientific">Penicillium nordicum</name>
    <dbReference type="NCBI Taxonomy" id="229535"/>
    <lineage>
        <taxon>Eukaryota</taxon>
        <taxon>Fungi</taxon>
        <taxon>Dikarya</taxon>
        <taxon>Ascomycota</taxon>
        <taxon>Pezizomycotina</taxon>
        <taxon>Eurotiomycetes</taxon>
        <taxon>Eurotiomycetidae</taxon>
        <taxon>Eurotiales</taxon>
        <taxon>Aspergillaceae</taxon>
        <taxon>Penicillium</taxon>
    </lineage>
</organism>
<name>A0A0M8P7K5_9EURO</name>
<dbReference type="Proteomes" id="UP000037696">
    <property type="component" value="Unassembled WGS sequence"/>
</dbReference>
<evidence type="ECO:0000313" key="1">
    <source>
        <dbReference type="EMBL" id="KOS46788.1"/>
    </source>
</evidence>
<dbReference type="OrthoDB" id="4169731at2759"/>
<reference evidence="1 2" key="1">
    <citation type="submission" date="2015-08" db="EMBL/GenBank/DDBJ databases">
        <title>Genome sequencing of Penicillium nordicum.</title>
        <authorList>
            <person name="Nguyen H.D."/>
            <person name="Seifert K.A."/>
        </authorList>
    </citation>
    <scope>NUCLEOTIDE SEQUENCE [LARGE SCALE GENOMIC DNA]</scope>
    <source>
        <strain evidence="1 2">DAOMC 185683</strain>
    </source>
</reference>
<dbReference type="EMBL" id="LHQQ01000024">
    <property type="protein sequence ID" value="KOS46788.1"/>
    <property type="molecule type" value="Genomic_DNA"/>
</dbReference>
<gene>
    <name evidence="1" type="ORF">ACN38_g2228</name>
</gene>
<evidence type="ECO:0000313" key="2">
    <source>
        <dbReference type="Proteomes" id="UP000037696"/>
    </source>
</evidence>
<dbReference type="AlphaFoldDB" id="A0A0M8P7K5"/>